<organism evidence="3 4">
    <name type="scientific">Pseudorhodoplanes sinuspersici</name>
    <dbReference type="NCBI Taxonomy" id="1235591"/>
    <lineage>
        <taxon>Bacteria</taxon>
        <taxon>Pseudomonadati</taxon>
        <taxon>Pseudomonadota</taxon>
        <taxon>Alphaproteobacteria</taxon>
        <taxon>Hyphomicrobiales</taxon>
        <taxon>Pseudorhodoplanes</taxon>
    </lineage>
</organism>
<feature type="chain" id="PRO_5012371126" description="DUF1236 domain-containing protein" evidence="2">
    <location>
        <begin position="41"/>
        <end position="211"/>
    </location>
</feature>
<gene>
    <name evidence="3" type="ORF">CAK95_01590</name>
</gene>
<feature type="signal peptide" evidence="2">
    <location>
        <begin position="1"/>
        <end position="40"/>
    </location>
</feature>
<dbReference type="Proteomes" id="UP000194137">
    <property type="component" value="Chromosome"/>
</dbReference>
<protein>
    <recommendedName>
        <fullName evidence="5">DUF1236 domain-containing protein</fullName>
    </recommendedName>
</protein>
<evidence type="ECO:0000256" key="1">
    <source>
        <dbReference type="SAM" id="MobiDB-lite"/>
    </source>
</evidence>
<dbReference type="EMBL" id="CP021112">
    <property type="protein sequence ID" value="ARP97913.1"/>
    <property type="molecule type" value="Genomic_DNA"/>
</dbReference>
<keyword evidence="4" id="KW-1185">Reference proteome</keyword>
<proteinExistence type="predicted"/>
<name>A0A1W6ZKH1_9HYPH</name>
<keyword evidence="2" id="KW-0732">Signal</keyword>
<reference evidence="3 4" key="1">
    <citation type="submission" date="2017-05" db="EMBL/GenBank/DDBJ databases">
        <title>Full genome sequence of Pseudorhodoplanes sinuspersici.</title>
        <authorList>
            <person name="Dastgheib S.M.M."/>
            <person name="Shavandi M."/>
            <person name="Tirandaz H."/>
        </authorList>
    </citation>
    <scope>NUCLEOTIDE SEQUENCE [LARGE SCALE GENOMIC DNA]</scope>
    <source>
        <strain evidence="3 4">RIPI110</strain>
    </source>
</reference>
<evidence type="ECO:0000313" key="3">
    <source>
        <dbReference type="EMBL" id="ARP97913.1"/>
    </source>
</evidence>
<evidence type="ECO:0000313" key="4">
    <source>
        <dbReference type="Proteomes" id="UP000194137"/>
    </source>
</evidence>
<feature type="region of interest" description="Disordered" evidence="1">
    <location>
        <begin position="42"/>
        <end position="107"/>
    </location>
</feature>
<sequence length="211" mass="22556">MSNASRNDCEEDSIMSKFSHVRCALLAVMAILAMTSLAAAQDTGPIKPSPAEAGADPTMAKPEGSTIPALAGPQADNPESTVGLAPPEQPINNEKPNAAGQVVPSSQETAAHNEAIFRHDQQPILSHTFNFTAEQKQAIVNAIAQDKDPNATKAPFEISEAIVLPATVKLNPMPDSIVAEMPWMKPYRYVKFGEKIVIVDANLRYVAAIIE</sequence>
<dbReference type="KEGG" id="psin:CAK95_01590"/>
<dbReference type="InterPro" id="IPR009642">
    <property type="entry name" value="DUF1236"/>
</dbReference>
<accession>A0A1W6ZKH1</accession>
<dbReference type="Pfam" id="PF06823">
    <property type="entry name" value="DUF1236"/>
    <property type="match status" value="1"/>
</dbReference>
<evidence type="ECO:0000256" key="2">
    <source>
        <dbReference type="SAM" id="SignalP"/>
    </source>
</evidence>
<evidence type="ECO:0008006" key="5">
    <source>
        <dbReference type="Google" id="ProtNLM"/>
    </source>
</evidence>
<dbReference type="STRING" id="1235591.CAK95_01590"/>
<dbReference type="AlphaFoldDB" id="A0A1W6ZKH1"/>